<organism evidence="2 3">
    <name type="scientific">Pontibacter akesuensis</name>
    <dbReference type="NCBI Taxonomy" id="388950"/>
    <lineage>
        <taxon>Bacteria</taxon>
        <taxon>Pseudomonadati</taxon>
        <taxon>Bacteroidota</taxon>
        <taxon>Cytophagia</taxon>
        <taxon>Cytophagales</taxon>
        <taxon>Hymenobacteraceae</taxon>
        <taxon>Pontibacter</taxon>
    </lineage>
</organism>
<dbReference type="STRING" id="388950.GCA_001611675_01677"/>
<dbReference type="OrthoDB" id="850906at2"/>
<keyword evidence="1" id="KW-1133">Transmembrane helix</keyword>
<keyword evidence="1" id="KW-0812">Transmembrane</keyword>
<sequence>MLEIIKSLLIAFFAVAVLLPVIRYAFRRLSPVRSLETMTADEVKFIQKRELLLTIAYFFFASVFAVFSAGMLALLASILHASKEHLHVLTPNFRAFFAPGLLIGLTLALLPLRLVQKTLMGHDYELYKTYLAQNEGHQSKRMYGVLLLLMLVLSGVVGWFALRWHVTIDAEQMEVTNLLNEHRTYQMQDIQSIHYLGAEGEYLVTFDDQTNVDMRYLKPVQLEMIAMLSQQSGKRVIR</sequence>
<keyword evidence="3" id="KW-1185">Reference proteome</keyword>
<evidence type="ECO:0000313" key="2">
    <source>
        <dbReference type="EMBL" id="SFU67192.1"/>
    </source>
</evidence>
<evidence type="ECO:0000313" key="3">
    <source>
        <dbReference type="Proteomes" id="UP000182491"/>
    </source>
</evidence>
<protein>
    <submittedName>
        <fullName evidence="2">Uncharacterized protein</fullName>
    </submittedName>
</protein>
<name>A0A1I7I2M9_9BACT</name>
<proteinExistence type="predicted"/>
<reference evidence="3" key="1">
    <citation type="submission" date="2016-10" db="EMBL/GenBank/DDBJ databases">
        <authorList>
            <person name="Varghese N."/>
        </authorList>
    </citation>
    <scope>NUCLEOTIDE SEQUENCE [LARGE SCALE GENOMIC DNA]</scope>
    <source>
        <strain evidence="3">DSM 18820</strain>
    </source>
</reference>
<accession>A0A1I7I2M9</accession>
<keyword evidence="1" id="KW-0472">Membrane</keyword>
<feature type="transmembrane region" description="Helical" evidence="1">
    <location>
        <begin position="51"/>
        <end position="75"/>
    </location>
</feature>
<feature type="transmembrane region" description="Helical" evidence="1">
    <location>
        <begin position="142"/>
        <end position="162"/>
    </location>
</feature>
<feature type="transmembrane region" description="Helical" evidence="1">
    <location>
        <begin position="96"/>
        <end position="115"/>
    </location>
</feature>
<dbReference type="RefSeq" id="WP_068837720.1">
    <property type="nucleotide sequence ID" value="NZ_BMXC01000002.1"/>
</dbReference>
<dbReference type="EMBL" id="FPCA01000002">
    <property type="protein sequence ID" value="SFU67192.1"/>
    <property type="molecule type" value="Genomic_DNA"/>
</dbReference>
<gene>
    <name evidence="2" type="ORF">SAMN04487941_1866</name>
</gene>
<evidence type="ECO:0000256" key="1">
    <source>
        <dbReference type="SAM" id="Phobius"/>
    </source>
</evidence>
<dbReference type="AlphaFoldDB" id="A0A1I7I2M9"/>
<dbReference type="Proteomes" id="UP000182491">
    <property type="component" value="Unassembled WGS sequence"/>
</dbReference>